<evidence type="ECO:0000256" key="4">
    <source>
        <dbReference type="ARBA" id="ARBA00022475"/>
    </source>
</evidence>
<protein>
    <recommendedName>
        <fullName evidence="3 10">Cell division protein FtsX</fullName>
    </recommendedName>
</protein>
<feature type="transmembrane region" description="Helical" evidence="11">
    <location>
        <begin position="275"/>
        <end position="296"/>
    </location>
</feature>
<dbReference type="InterPro" id="IPR004513">
    <property type="entry name" value="FtsX"/>
</dbReference>
<dbReference type="RefSeq" id="WP_213519794.1">
    <property type="nucleotide sequence ID" value="NZ_BOSE01000012.1"/>
</dbReference>
<evidence type="ECO:0000256" key="5">
    <source>
        <dbReference type="ARBA" id="ARBA00022618"/>
    </source>
</evidence>
<dbReference type="AlphaFoldDB" id="A0A919YVB2"/>
<keyword evidence="5 10" id="KW-0132">Cell division</keyword>
<evidence type="ECO:0000256" key="11">
    <source>
        <dbReference type="SAM" id="Phobius"/>
    </source>
</evidence>
<dbReference type="PANTHER" id="PTHR47755">
    <property type="entry name" value="CELL DIVISION PROTEIN FTSX"/>
    <property type="match status" value="1"/>
</dbReference>
<evidence type="ECO:0000256" key="1">
    <source>
        <dbReference type="ARBA" id="ARBA00004651"/>
    </source>
</evidence>
<gene>
    <name evidence="14" type="primary">ftsX</name>
    <name evidence="14" type="ORF">J40TS1_47810</name>
</gene>
<feature type="transmembrane region" description="Helical" evidence="11">
    <location>
        <begin position="180"/>
        <end position="205"/>
    </location>
</feature>
<evidence type="ECO:0000259" key="12">
    <source>
        <dbReference type="Pfam" id="PF02687"/>
    </source>
</evidence>
<dbReference type="GO" id="GO:0051301">
    <property type="term" value="P:cell division"/>
    <property type="evidence" value="ECO:0007669"/>
    <property type="project" value="UniProtKB-KW"/>
</dbReference>
<keyword evidence="8 10" id="KW-0472">Membrane</keyword>
<dbReference type="Pfam" id="PF18075">
    <property type="entry name" value="FtsX_ECD"/>
    <property type="match status" value="1"/>
</dbReference>
<feature type="domain" description="FtsX extracellular" evidence="13">
    <location>
        <begin position="59"/>
        <end position="148"/>
    </location>
</feature>
<dbReference type="Proteomes" id="UP000683139">
    <property type="component" value="Unassembled WGS sequence"/>
</dbReference>
<evidence type="ECO:0000313" key="15">
    <source>
        <dbReference type="Proteomes" id="UP000683139"/>
    </source>
</evidence>
<dbReference type="PANTHER" id="PTHR47755:SF1">
    <property type="entry name" value="CELL DIVISION PROTEIN FTSX"/>
    <property type="match status" value="1"/>
</dbReference>
<comment type="similarity">
    <text evidence="2 10">Belongs to the ABC-4 integral membrane protein family. FtsX subfamily.</text>
</comment>
<keyword evidence="6 11" id="KW-0812">Transmembrane</keyword>
<reference evidence="14" key="1">
    <citation type="submission" date="2021-03" db="EMBL/GenBank/DDBJ databases">
        <title>Antimicrobial resistance genes in bacteria isolated from Japanese honey, and their potential for conferring macrolide and lincosamide resistance in the American foulbrood pathogen Paenibacillus larvae.</title>
        <authorList>
            <person name="Okamoto M."/>
            <person name="Kumagai M."/>
            <person name="Kanamori H."/>
            <person name="Takamatsu D."/>
        </authorList>
    </citation>
    <scope>NUCLEOTIDE SEQUENCE</scope>
    <source>
        <strain evidence="14">J40TS1</strain>
    </source>
</reference>
<dbReference type="PIRSF" id="PIRSF003097">
    <property type="entry name" value="FtsX"/>
    <property type="match status" value="1"/>
</dbReference>
<evidence type="ECO:0000256" key="9">
    <source>
        <dbReference type="ARBA" id="ARBA00023306"/>
    </source>
</evidence>
<evidence type="ECO:0000313" key="14">
    <source>
        <dbReference type="EMBL" id="GIP19139.1"/>
    </source>
</evidence>
<comment type="caution">
    <text evidence="14">The sequence shown here is derived from an EMBL/GenBank/DDBJ whole genome shotgun (WGS) entry which is preliminary data.</text>
</comment>
<evidence type="ECO:0000256" key="8">
    <source>
        <dbReference type="ARBA" id="ARBA00023136"/>
    </source>
</evidence>
<evidence type="ECO:0000256" key="3">
    <source>
        <dbReference type="ARBA" id="ARBA00021907"/>
    </source>
</evidence>
<dbReference type="InterPro" id="IPR040690">
    <property type="entry name" value="FtsX_ECD"/>
</dbReference>
<dbReference type="InterPro" id="IPR003838">
    <property type="entry name" value="ABC3_permease_C"/>
</dbReference>
<keyword evidence="4 10" id="KW-1003">Cell membrane</keyword>
<evidence type="ECO:0000259" key="13">
    <source>
        <dbReference type="Pfam" id="PF18075"/>
    </source>
</evidence>
<comment type="function">
    <text evidence="10">Part of the ABC transporter FtsEX involved in asymmetric cellular division facilitating the initiation of sporulation.</text>
</comment>
<accession>A0A919YVB2</accession>
<dbReference type="NCBIfam" id="NF038347">
    <property type="entry name" value="FtsX_Gpos"/>
    <property type="match status" value="1"/>
</dbReference>
<dbReference type="EMBL" id="BOSE01000012">
    <property type="protein sequence ID" value="GIP19139.1"/>
    <property type="molecule type" value="Genomic_DNA"/>
</dbReference>
<comment type="subcellular location">
    <subcellularLocation>
        <location evidence="1">Cell membrane</location>
        <topology evidence="1">Multi-pass membrane protein</topology>
    </subcellularLocation>
</comment>
<feature type="domain" description="ABC3 transporter permease C-terminal" evidence="12">
    <location>
        <begin position="183"/>
        <end position="298"/>
    </location>
</feature>
<keyword evidence="7 11" id="KW-1133">Transmembrane helix</keyword>
<keyword evidence="15" id="KW-1185">Reference proteome</keyword>
<evidence type="ECO:0000256" key="10">
    <source>
        <dbReference type="PIRNR" id="PIRNR003097"/>
    </source>
</evidence>
<proteinExistence type="inferred from homology"/>
<keyword evidence="9 10" id="KW-0131">Cell cycle</keyword>
<dbReference type="Gene3D" id="3.30.70.3040">
    <property type="match status" value="1"/>
</dbReference>
<sequence>MKFSTLARHTREGFKSIWRNGWMSFASITSIFISLLILGVFILLALNMNAMASQIESQVQIRVYLQTEVSEEVVADLQRKIGNITEVSKLTYVSKEEGLEILRERMGEDNSNWLEGYDSENNPLPITFTVEVFEPQLVKTVADQINEISASYETPPIDEVKYGQGTVETLFKITNAIRNAGYVVVAALSITAVLLISNTIRMTIVARQREIGIMKMVGATNSFIRWPFFIEGALIGILTSAITTAIVLIGYDQIVKAFQYDLSLMLLQLLPVKEVMPLTAMMMILLGSFIGIWGSVMSVRKYLKV</sequence>
<evidence type="ECO:0000256" key="6">
    <source>
        <dbReference type="ARBA" id="ARBA00022692"/>
    </source>
</evidence>
<evidence type="ECO:0000256" key="2">
    <source>
        <dbReference type="ARBA" id="ARBA00007379"/>
    </source>
</evidence>
<feature type="transmembrane region" description="Helical" evidence="11">
    <location>
        <begin position="21"/>
        <end position="46"/>
    </location>
</feature>
<name>A0A919YVB2_9BACL</name>
<evidence type="ECO:0000256" key="7">
    <source>
        <dbReference type="ARBA" id="ARBA00022989"/>
    </source>
</evidence>
<dbReference type="InterPro" id="IPR058204">
    <property type="entry name" value="FtsX_firmicutes-type"/>
</dbReference>
<dbReference type="Pfam" id="PF02687">
    <property type="entry name" value="FtsX"/>
    <property type="match status" value="1"/>
</dbReference>
<organism evidence="14 15">
    <name type="scientific">Paenibacillus montaniterrae</name>
    <dbReference type="NCBI Taxonomy" id="429341"/>
    <lineage>
        <taxon>Bacteria</taxon>
        <taxon>Bacillati</taxon>
        <taxon>Bacillota</taxon>
        <taxon>Bacilli</taxon>
        <taxon>Bacillales</taxon>
        <taxon>Paenibacillaceae</taxon>
        <taxon>Paenibacillus</taxon>
    </lineage>
</organism>
<feature type="transmembrane region" description="Helical" evidence="11">
    <location>
        <begin position="226"/>
        <end position="251"/>
    </location>
</feature>
<dbReference type="GO" id="GO:0005886">
    <property type="term" value="C:plasma membrane"/>
    <property type="evidence" value="ECO:0007669"/>
    <property type="project" value="UniProtKB-SubCell"/>
</dbReference>